<protein>
    <submittedName>
        <fullName evidence="2">Uroporphyrinogen-III synthase</fullName>
    </submittedName>
</protein>
<dbReference type="CDD" id="cd06578">
    <property type="entry name" value="HemD"/>
    <property type="match status" value="1"/>
</dbReference>
<dbReference type="Pfam" id="PF02602">
    <property type="entry name" value="HEM4"/>
    <property type="match status" value="1"/>
</dbReference>
<dbReference type="Gene3D" id="3.40.50.10090">
    <property type="match status" value="2"/>
</dbReference>
<reference evidence="2 3" key="1">
    <citation type="submission" date="2016-04" db="EMBL/GenBank/DDBJ databases">
        <title>Draft genome sequence of freshwater magnetotactic bacteria Magnetospirillum marisnigri SP-1 and Magnetospirillum moscoviense BB-1.</title>
        <authorList>
            <person name="Koziaeva V."/>
            <person name="Dziuba M.V."/>
            <person name="Ivanov T.M."/>
            <person name="Kuznetsov B."/>
            <person name="Grouzdev D.S."/>
        </authorList>
    </citation>
    <scope>NUCLEOTIDE SEQUENCE [LARGE SCALE GENOMIC DNA]</scope>
    <source>
        <strain evidence="2 3">SP-1</strain>
    </source>
</reference>
<dbReference type="EMBL" id="LWQT01000066">
    <property type="protein sequence ID" value="OAN49113.1"/>
    <property type="molecule type" value="Genomic_DNA"/>
</dbReference>
<keyword evidence="3" id="KW-1185">Reference proteome</keyword>
<dbReference type="Proteomes" id="UP000078428">
    <property type="component" value="Unassembled WGS sequence"/>
</dbReference>
<evidence type="ECO:0000313" key="2">
    <source>
        <dbReference type="EMBL" id="OAN49113.1"/>
    </source>
</evidence>
<evidence type="ECO:0000259" key="1">
    <source>
        <dbReference type="Pfam" id="PF02602"/>
    </source>
</evidence>
<organism evidence="2 3">
    <name type="scientific">Paramagnetospirillum marisnigri</name>
    <dbReference type="NCBI Taxonomy" id="1285242"/>
    <lineage>
        <taxon>Bacteria</taxon>
        <taxon>Pseudomonadati</taxon>
        <taxon>Pseudomonadota</taxon>
        <taxon>Alphaproteobacteria</taxon>
        <taxon>Rhodospirillales</taxon>
        <taxon>Magnetospirillaceae</taxon>
        <taxon>Paramagnetospirillum</taxon>
    </lineage>
</organism>
<evidence type="ECO:0000313" key="3">
    <source>
        <dbReference type="Proteomes" id="UP000078428"/>
    </source>
</evidence>
<gene>
    <name evidence="2" type="ORF">A6A04_03050</name>
</gene>
<dbReference type="AlphaFoldDB" id="A0A178MKM9"/>
<dbReference type="SUPFAM" id="SSF69618">
    <property type="entry name" value="HemD-like"/>
    <property type="match status" value="1"/>
</dbReference>
<name>A0A178MKM9_9PROT</name>
<dbReference type="InterPro" id="IPR036108">
    <property type="entry name" value="4pyrrol_syn_uPrphyn_synt_sf"/>
</dbReference>
<dbReference type="OrthoDB" id="7163809at2"/>
<dbReference type="GO" id="GO:0033014">
    <property type="term" value="P:tetrapyrrole biosynthetic process"/>
    <property type="evidence" value="ECO:0007669"/>
    <property type="project" value="InterPro"/>
</dbReference>
<accession>A0A178MKM9</accession>
<proteinExistence type="predicted"/>
<sequence>MPLTASSLRALVTRPREDSEAVAAALVQRGLEVMIEPLLDIEPVPGAVVEAEGTQGILVTSANGIRALARLHSDRALPVWTVGDASARVARDLGYAQVESAGGDVDTLADLVAAKVDPAKGVLLHAAGTVNAGDLAGRLGALGFQVRRQVLYQAVTATALTPDLSEALKQGRLDLALFFSPRTAATFVRLARAAGLGDTCARIKAYGLSANVSAQLAPLPWAVLRQAAEPTQAALLALLDDDLSRRTPA</sequence>
<dbReference type="GO" id="GO:0004852">
    <property type="term" value="F:uroporphyrinogen-III synthase activity"/>
    <property type="evidence" value="ECO:0007669"/>
    <property type="project" value="InterPro"/>
</dbReference>
<comment type="caution">
    <text evidence="2">The sequence shown here is derived from an EMBL/GenBank/DDBJ whole genome shotgun (WGS) entry which is preliminary data.</text>
</comment>
<dbReference type="STRING" id="1285242.A6A04_03050"/>
<feature type="domain" description="Tetrapyrrole biosynthesis uroporphyrinogen III synthase" evidence="1">
    <location>
        <begin position="21"/>
        <end position="236"/>
    </location>
</feature>
<dbReference type="InterPro" id="IPR003754">
    <property type="entry name" value="4pyrrol_synth_uPrphyn_synth"/>
</dbReference>
<dbReference type="RefSeq" id="WP_068493426.1">
    <property type="nucleotide sequence ID" value="NZ_LWQT01000066.1"/>
</dbReference>